<evidence type="ECO:0000313" key="2">
    <source>
        <dbReference type="WBParaSite" id="ACOC_0001045101-mRNA-1"/>
    </source>
</evidence>
<protein>
    <submittedName>
        <fullName evidence="2">Doublecortin domain-containing protein</fullName>
    </submittedName>
</protein>
<accession>A0A0R3PWC9</accession>
<feature type="domain" description="Fungal lipase-type" evidence="1">
    <location>
        <begin position="42"/>
        <end position="78"/>
    </location>
</feature>
<dbReference type="WBParaSite" id="ACOC_0001045101-mRNA-1">
    <property type="protein sequence ID" value="ACOC_0001045101-mRNA-1"/>
    <property type="gene ID" value="ACOC_0001045101"/>
</dbReference>
<proteinExistence type="predicted"/>
<sequence length="83" mass="9540">LRTVTVNCDKYSDTCSVWLPGLENTFLNLWVCLKKASNIYPSKNEFDGDRIKLVTVGQPRTDDVEFAKAHGKQVRHKIQQRFA</sequence>
<organism evidence="2">
    <name type="scientific">Angiostrongylus costaricensis</name>
    <name type="common">Nematode worm</name>
    <dbReference type="NCBI Taxonomy" id="334426"/>
    <lineage>
        <taxon>Eukaryota</taxon>
        <taxon>Metazoa</taxon>
        <taxon>Ecdysozoa</taxon>
        <taxon>Nematoda</taxon>
        <taxon>Chromadorea</taxon>
        <taxon>Rhabditida</taxon>
        <taxon>Rhabditina</taxon>
        <taxon>Rhabditomorpha</taxon>
        <taxon>Strongyloidea</taxon>
        <taxon>Metastrongylidae</taxon>
        <taxon>Angiostrongylus</taxon>
    </lineage>
</organism>
<dbReference type="InterPro" id="IPR002921">
    <property type="entry name" value="Fungal_lipase-type"/>
</dbReference>
<evidence type="ECO:0000259" key="1">
    <source>
        <dbReference type="Pfam" id="PF01764"/>
    </source>
</evidence>
<dbReference type="Pfam" id="PF01764">
    <property type="entry name" value="Lipase_3"/>
    <property type="match status" value="1"/>
</dbReference>
<dbReference type="GO" id="GO:0006629">
    <property type="term" value="P:lipid metabolic process"/>
    <property type="evidence" value="ECO:0007669"/>
    <property type="project" value="InterPro"/>
</dbReference>
<name>A0A0R3PWC9_ANGCS</name>
<dbReference type="AlphaFoldDB" id="A0A0R3PWC9"/>
<reference evidence="2" key="1">
    <citation type="submission" date="2017-02" db="UniProtKB">
        <authorList>
            <consortium name="WormBaseParasite"/>
        </authorList>
    </citation>
    <scope>IDENTIFICATION</scope>
</reference>